<sequence>MLFDLRGKRRRVIQVTYLTLALLIGGGLVLFGVGSDLSGGLFDAFRGTGGGNPIERRIERNEARLRTSPRNPELLAALVRDYFQLAAQRTPSNATGGFSPDARDELRKAANYWRRYLEVRRGPVDPALANFAVQIFDVAGLNRPQDAKQAALILAEARRSAADYVRVAYYAALAGDRRTFDLASRQALARARPGERLQVKQSLRVARQALRSR</sequence>
<keyword evidence="1" id="KW-1133">Transmembrane helix</keyword>
<accession>A0A1H6FK12</accession>
<protein>
    <submittedName>
        <fullName evidence="2">Uncharacterized protein</fullName>
    </submittedName>
</protein>
<dbReference type="OrthoDB" id="5244366at2"/>
<keyword evidence="3" id="KW-1185">Reference proteome</keyword>
<dbReference type="EMBL" id="FNWJ01000001">
    <property type="protein sequence ID" value="SEH11186.1"/>
    <property type="molecule type" value="Genomic_DNA"/>
</dbReference>
<dbReference type="STRING" id="29539.SAMN02745716_0685"/>
<reference evidence="3" key="1">
    <citation type="submission" date="2016-10" db="EMBL/GenBank/DDBJ databases">
        <authorList>
            <person name="Varghese N."/>
            <person name="Submissions S."/>
        </authorList>
    </citation>
    <scope>NUCLEOTIDE SEQUENCE [LARGE SCALE GENOMIC DNA]</scope>
    <source>
        <strain evidence="3">ATCC 35263</strain>
    </source>
</reference>
<gene>
    <name evidence="2" type="ORF">SAMN02745716_0685</name>
</gene>
<dbReference type="AlphaFoldDB" id="A0A1H6FK12"/>
<evidence type="ECO:0000256" key="1">
    <source>
        <dbReference type="SAM" id="Phobius"/>
    </source>
</evidence>
<name>A0A1H6FK12_THEAL</name>
<proteinExistence type="predicted"/>
<dbReference type="Proteomes" id="UP000222056">
    <property type="component" value="Unassembled WGS sequence"/>
</dbReference>
<dbReference type="RefSeq" id="WP_093116230.1">
    <property type="nucleotide sequence ID" value="NZ_FNWJ01000001.1"/>
</dbReference>
<keyword evidence="1" id="KW-0812">Transmembrane</keyword>
<evidence type="ECO:0000313" key="3">
    <source>
        <dbReference type="Proteomes" id="UP000222056"/>
    </source>
</evidence>
<organism evidence="2 3">
    <name type="scientific">Thermoleophilum album</name>
    <dbReference type="NCBI Taxonomy" id="29539"/>
    <lineage>
        <taxon>Bacteria</taxon>
        <taxon>Bacillati</taxon>
        <taxon>Actinomycetota</taxon>
        <taxon>Thermoleophilia</taxon>
        <taxon>Thermoleophilales</taxon>
        <taxon>Thermoleophilaceae</taxon>
        <taxon>Thermoleophilum</taxon>
    </lineage>
</organism>
<keyword evidence="1" id="KW-0472">Membrane</keyword>
<evidence type="ECO:0000313" key="2">
    <source>
        <dbReference type="EMBL" id="SEH11186.1"/>
    </source>
</evidence>
<feature type="transmembrane region" description="Helical" evidence="1">
    <location>
        <begin position="12"/>
        <end position="33"/>
    </location>
</feature>